<dbReference type="EMBL" id="OBDO01000003">
    <property type="protein sequence ID" value="SNX96100.1"/>
    <property type="molecule type" value="Genomic_DNA"/>
</dbReference>
<dbReference type="AlphaFoldDB" id="A0A285EAV4"/>
<feature type="compositionally biased region" description="Basic and acidic residues" evidence="1">
    <location>
        <begin position="47"/>
        <end position="63"/>
    </location>
</feature>
<gene>
    <name evidence="3" type="ORF">SAMN06893097_103269</name>
</gene>
<evidence type="ECO:0000256" key="2">
    <source>
        <dbReference type="SAM" id="Phobius"/>
    </source>
</evidence>
<dbReference type="RefSeq" id="WP_097206121.1">
    <property type="nucleotide sequence ID" value="NZ_JACHXB010000004.1"/>
</dbReference>
<evidence type="ECO:0000313" key="3">
    <source>
        <dbReference type="EMBL" id="SNX96100.1"/>
    </source>
</evidence>
<accession>A0A285EAV4</accession>
<feature type="region of interest" description="Disordered" evidence="1">
    <location>
        <begin position="40"/>
        <end position="76"/>
    </location>
</feature>
<sequence>MTEFVTLVALGVVVVGVGVLVAAYLLTAVVWLVARGVRRRGQVGPSPRDHERPPRGEGSHATRFDGVGGAGSRPDS</sequence>
<dbReference type="Proteomes" id="UP000219514">
    <property type="component" value="Unassembled WGS sequence"/>
</dbReference>
<evidence type="ECO:0000313" key="4">
    <source>
        <dbReference type="Proteomes" id="UP000219514"/>
    </source>
</evidence>
<evidence type="ECO:0000256" key="1">
    <source>
        <dbReference type="SAM" id="MobiDB-lite"/>
    </source>
</evidence>
<keyword evidence="2" id="KW-1133">Transmembrane helix</keyword>
<feature type="compositionally biased region" description="Gly residues" evidence="1">
    <location>
        <begin position="66"/>
        <end position="76"/>
    </location>
</feature>
<keyword evidence="4" id="KW-1185">Reference proteome</keyword>
<keyword evidence="2" id="KW-0472">Membrane</keyword>
<keyword evidence="2" id="KW-0812">Transmembrane</keyword>
<reference evidence="3 4" key="1">
    <citation type="submission" date="2017-09" db="EMBL/GenBank/DDBJ databases">
        <authorList>
            <person name="Ehlers B."/>
            <person name="Leendertz F.H."/>
        </authorList>
    </citation>
    <scope>NUCLEOTIDE SEQUENCE [LARGE SCALE GENOMIC DNA]</scope>
    <source>
        <strain evidence="3 4">DSM 46844</strain>
    </source>
</reference>
<proteinExistence type="predicted"/>
<protein>
    <submittedName>
        <fullName evidence="3">Uncharacterized protein</fullName>
    </submittedName>
</protein>
<name>A0A285EAV4_9ACTN</name>
<feature type="transmembrane region" description="Helical" evidence="2">
    <location>
        <begin position="6"/>
        <end position="34"/>
    </location>
</feature>
<organism evidence="3 4">
    <name type="scientific">Geodermatophilus sabuli</name>
    <dbReference type="NCBI Taxonomy" id="1564158"/>
    <lineage>
        <taxon>Bacteria</taxon>
        <taxon>Bacillati</taxon>
        <taxon>Actinomycetota</taxon>
        <taxon>Actinomycetes</taxon>
        <taxon>Geodermatophilales</taxon>
        <taxon>Geodermatophilaceae</taxon>
        <taxon>Geodermatophilus</taxon>
    </lineage>
</organism>